<name>A0A1I1VQD8_9BURK</name>
<dbReference type="STRING" id="1164594.SAMN05216204_14010"/>
<protein>
    <submittedName>
        <fullName evidence="1">Uncharacterized protein</fullName>
    </submittedName>
</protein>
<sequence length="328" mass="34009">MPNQSQDQATFDARWAQVLTDLTVWGAQVNAETAAMNALAVGLNTIAAGGAYALPYVVDGATEAADPGSGKLRLNNTAQNLATALYLDAVAGVLGDVSGLLTSLGQSTNPTKGRLRLVKMGDVTKFMTFNVTAVANSTGYFTLTLNSGAGSSSSPFIAGDAVMMFFDRTGDVGPQGPVYQHAVLHARDEKPQGTPGGQNAATSQWIARTLNAVKVNTIAGASLSSDAVTLPAGTYKYAGSAPAHQVGVHKARLQNVTDNTTIDYGTNESCAATSTRSLLRGQFTIGSTKQIAVQHITGSDNGVYSLGYNTGMAGAIEVYTEIMFEKVA</sequence>
<organism evidence="1 2">
    <name type="scientific">Massilia yuzhufengensis</name>
    <dbReference type="NCBI Taxonomy" id="1164594"/>
    <lineage>
        <taxon>Bacteria</taxon>
        <taxon>Pseudomonadati</taxon>
        <taxon>Pseudomonadota</taxon>
        <taxon>Betaproteobacteria</taxon>
        <taxon>Burkholderiales</taxon>
        <taxon>Oxalobacteraceae</taxon>
        <taxon>Telluria group</taxon>
        <taxon>Massilia</taxon>
    </lineage>
</organism>
<keyword evidence="2" id="KW-1185">Reference proteome</keyword>
<gene>
    <name evidence="1" type="ORF">SAMN05216204_14010</name>
</gene>
<evidence type="ECO:0000313" key="1">
    <source>
        <dbReference type="EMBL" id="SFD83213.1"/>
    </source>
</evidence>
<dbReference type="AlphaFoldDB" id="A0A1I1VQD8"/>
<dbReference type="EMBL" id="FOLD01000040">
    <property type="protein sequence ID" value="SFD83213.1"/>
    <property type="molecule type" value="Genomic_DNA"/>
</dbReference>
<dbReference type="Proteomes" id="UP000198639">
    <property type="component" value="Unassembled WGS sequence"/>
</dbReference>
<evidence type="ECO:0000313" key="2">
    <source>
        <dbReference type="Proteomes" id="UP000198639"/>
    </source>
</evidence>
<reference evidence="2" key="1">
    <citation type="submission" date="2016-10" db="EMBL/GenBank/DDBJ databases">
        <authorList>
            <person name="Varghese N."/>
            <person name="Submissions S."/>
        </authorList>
    </citation>
    <scope>NUCLEOTIDE SEQUENCE [LARGE SCALE GENOMIC DNA]</scope>
    <source>
        <strain evidence="2">CGMCC 1.12041</strain>
    </source>
</reference>
<accession>A0A1I1VQD8</accession>
<proteinExistence type="predicted"/>